<reference evidence="1 2" key="1">
    <citation type="submission" date="2020-01" db="EMBL/GenBank/DDBJ databases">
        <title>Genome analysis of Anaerocolumna sp. CBA3638.</title>
        <authorList>
            <person name="Kim J."/>
            <person name="Roh S.W."/>
        </authorList>
    </citation>
    <scope>NUCLEOTIDE SEQUENCE [LARGE SCALE GENOMIC DNA]</scope>
    <source>
        <strain evidence="1 2">CBA3638</strain>
    </source>
</reference>
<keyword evidence="2" id="KW-1185">Reference proteome</keyword>
<sequence length="60" mass="7153">MTEEIRDQILAIRNTGETNMFDIPVVIDIAERDGYYELIDYLSEHRDDYVRFILTGEVRE</sequence>
<dbReference type="KEGG" id="anr:Ana3638_19320"/>
<proteinExistence type="predicted"/>
<dbReference type="InterPro" id="IPR032488">
    <property type="entry name" value="DUF5049"/>
</dbReference>
<dbReference type="EMBL" id="CP048000">
    <property type="protein sequence ID" value="QHQ62663.1"/>
    <property type="molecule type" value="Genomic_DNA"/>
</dbReference>
<accession>A0A6P1TQB4</accession>
<dbReference type="Pfam" id="PF16468">
    <property type="entry name" value="DUF5049"/>
    <property type="match status" value="1"/>
</dbReference>
<protein>
    <submittedName>
        <fullName evidence="1">DUF5049 domain-containing protein</fullName>
    </submittedName>
</protein>
<dbReference type="AlphaFoldDB" id="A0A6P1TQB4"/>
<evidence type="ECO:0000313" key="1">
    <source>
        <dbReference type="EMBL" id="QHQ62663.1"/>
    </source>
</evidence>
<evidence type="ECO:0000313" key="2">
    <source>
        <dbReference type="Proteomes" id="UP000464314"/>
    </source>
</evidence>
<dbReference type="Proteomes" id="UP000464314">
    <property type="component" value="Chromosome"/>
</dbReference>
<gene>
    <name evidence="1" type="ORF">Ana3638_19320</name>
</gene>
<organism evidence="1 2">
    <name type="scientific">Anaerocolumna sedimenticola</name>
    <dbReference type="NCBI Taxonomy" id="2696063"/>
    <lineage>
        <taxon>Bacteria</taxon>
        <taxon>Bacillati</taxon>
        <taxon>Bacillota</taxon>
        <taxon>Clostridia</taxon>
        <taxon>Lachnospirales</taxon>
        <taxon>Lachnospiraceae</taxon>
        <taxon>Anaerocolumna</taxon>
    </lineage>
</organism>
<dbReference type="RefSeq" id="WP_161839484.1">
    <property type="nucleotide sequence ID" value="NZ_CP048000.1"/>
</dbReference>
<name>A0A6P1TQB4_9FIRM</name>